<organism evidence="2 3">
    <name type="scientific">Bondarzewia mesenterica</name>
    <dbReference type="NCBI Taxonomy" id="1095465"/>
    <lineage>
        <taxon>Eukaryota</taxon>
        <taxon>Fungi</taxon>
        <taxon>Dikarya</taxon>
        <taxon>Basidiomycota</taxon>
        <taxon>Agaricomycotina</taxon>
        <taxon>Agaricomycetes</taxon>
        <taxon>Russulales</taxon>
        <taxon>Bondarzewiaceae</taxon>
        <taxon>Bondarzewia</taxon>
    </lineage>
</organism>
<protein>
    <recommendedName>
        <fullName evidence="1">JmjC domain-containing protein</fullName>
    </recommendedName>
</protein>
<dbReference type="OrthoDB" id="47172at2759"/>
<proteinExistence type="predicted"/>
<keyword evidence="3" id="KW-1185">Reference proteome</keyword>
<dbReference type="EMBL" id="SGPL01000008">
    <property type="protein sequence ID" value="THH21113.1"/>
    <property type="molecule type" value="Genomic_DNA"/>
</dbReference>
<name>A0A4V3XGE3_9AGAM</name>
<dbReference type="SMART" id="SM00558">
    <property type="entry name" value="JmjC"/>
    <property type="match status" value="1"/>
</dbReference>
<dbReference type="CDD" id="cd02208">
    <property type="entry name" value="cupin_RmlC-like"/>
    <property type="match status" value="1"/>
</dbReference>
<accession>A0A4V3XGE3</accession>
<dbReference type="AlphaFoldDB" id="A0A4V3XGE3"/>
<reference evidence="2 3" key="1">
    <citation type="submission" date="2019-02" db="EMBL/GenBank/DDBJ databases">
        <title>Genome sequencing of the rare red list fungi Bondarzewia mesenterica.</title>
        <authorList>
            <person name="Buettner E."/>
            <person name="Kellner H."/>
        </authorList>
    </citation>
    <scope>NUCLEOTIDE SEQUENCE [LARGE SCALE GENOMIC DNA]</scope>
    <source>
        <strain evidence="2 3">DSM 108281</strain>
    </source>
</reference>
<dbReference type="Proteomes" id="UP000310158">
    <property type="component" value="Unassembled WGS sequence"/>
</dbReference>
<evidence type="ECO:0000259" key="1">
    <source>
        <dbReference type="PROSITE" id="PS51184"/>
    </source>
</evidence>
<feature type="domain" description="JmjC" evidence="1">
    <location>
        <begin position="211"/>
        <end position="415"/>
    </location>
</feature>
<gene>
    <name evidence="2" type="ORF">EW146_g376</name>
</gene>
<dbReference type="InterPro" id="IPR003347">
    <property type="entry name" value="JmjC_dom"/>
</dbReference>
<dbReference type="InterPro" id="IPR041667">
    <property type="entry name" value="Cupin_8"/>
</dbReference>
<dbReference type="PANTHER" id="PTHR12461:SF94">
    <property type="entry name" value="JMJC DOMAIN-CONTAINING PROTEIN"/>
    <property type="match status" value="1"/>
</dbReference>
<dbReference type="Pfam" id="PF13621">
    <property type="entry name" value="Cupin_8"/>
    <property type="match status" value="1"/>
</dbReference>
<comment type="caution">
    <text evidence="2">The sequence shown here is derived from an EMBL/GenBank/DDBJ whole genome shotgun (WGS) entry which is preliminary data.</text>
</comment>
<sequence length="415" mass="46559">MLDIRAAAQKPAEPASSQILDELAQTAYKAMSSSHQIDSTCWRRLYTDACLLRSLIDIKNFPKSDDEDIPKSVIERLDCVLIIAGAPGEGRRDLIIDLISKIQSECLPSKAFDFSAFHDTSHSDSSQVPSILTSSGLIPRLSKPPSLIQFSRQFSQTPFILPGYAADWPALNEHPWRSKGYLKSIAGRGRVVPVEVGSDYRTEDWSQQMMEWDRFLECLDTSPSEKNPILYLAQHNLLSQFPALRADIIVPDYVYTCPAAPSDYPHYRPPGNEHQLVINAWLGPKGTVSPAHTDPYFNFYVQVVGRKTVWLAPPGATPSMYPYPPPTRSSAVDRRYNPVANSLEPSMSNTSRVDVFASPSQVDQTVQQNYPLFWQDVVPEATSVTLEPGDVLFFPPGWWHAMRSEETSFSVSMWF</sequence>
<dbReference type="PROSITE" id="PS51184">
    <property type="entry name" value="JMJC"/>
    <property type="match status" value="1"/>
</dbReference>
<evidence type="ECO:0000313" key="3">
    <source>
        <dbReference type="Proteomes" id="UP000310158"/>
    </source>
</evidence>
<dbReference type="Gene3D" id="2.60.120.650">
    <property type="entry name" value="Cupin"/>
    <property type="match status" value="1"/>
</dbReference>
<dbReference type="SUPFAM" id="SSF51197">
    <property type="entry name" value="Clavaminate synthase-like"/>
    <property type="match status" value="1"/>
</dbReference>
<evidence type="ECO:0000313" key="2">
    <source>
        <dbReference type="EMBL" id="THH21113.1"/>
    </source>
</evidence>
<dbReference type="PANTHER" id="PTHR12461">
    <property type="entry name" value="HYPOXIA-INDUCIBLE FACTOR 1 ALPHA INHIBITOR-RELATED"/>
    <property type="match status" value="1"/>
</dbReference>